<keyword evidence="1" id="KW-0472">Membrane</keyword>
<evidence type="ECO:0000313" key="2">
    <source>
        <dbReference type="EMBL" id="WBW49322.1"/>
    </source>
</evidence>
<dbReference type="EMBL" id="CP115667">
    <property type="protein sequence ID" value="WBW49322.1"/>
    <property type="molecule type" value="Genomic_DNA"/>
</dbReference>
<proteinExistence type="predicted"/>
<dbReference type="RefSeq" id="WP_271190854.1">
    <property type="nucleotide sequence ID" value="NZ_CP115667.1"/>
</dbReference>
<protein>
    <submittedName>
        <fullName evidence="2">PrgI family protein</fullName>
    </submittedName>
</protein>
<keyword evidence="3" id="KW-1185">Reference proteome</keyword>
<keyword evidence="1" id="KW-1133">Transmembrane helix</keyword>
<dbReference type="InterPro" id="IPR024414">
    <property type="entry name" value="Uncharacterised_PrgI"/>
</dbReference>
<gene>
    <name evidence="2" type="ORF">O6R05_04750</name>
</gene>
<feature type="transmembrane region" description="Helical" evidence="1">
    <location>
        <begin position="26"/>
        <end position="43"/>
    </location>
</feature>
<keyword evidence="1" id="KW-0812">Transmembrane</keyword>
<sequence>MAYVQVPRDLSKFESKVAFNLTKRQIICFGVGGILGFAFYTTFKPIIPINLLTTFMFILIAPFFIMGVFKKDGMPFEKYMYIIIRQKYLRPHIRRYKSVNLYHVIDNIQYPIASNKRKKVKK</sequence>
<name>A0ABY7QRA5_9FIRM</name>
<evidence type="ECO:0000256" key="1">
    <source>
        <dbReference type="SAM" id="Phobius"/>
    </source>
</evidence>
<evidence type="ECO:0000313" key="3">
    <source>
        <dbReference type="Proteomes" id="UP001210339"/>
    </source>
</evidence>
<dbReference type="Proteomes" id="UP001210339">
    <property type="component" value="Chromosome"/>
</dbReference>
<reference evidence="2 3" key="1">
    <citation type="submission" date="2023-01" db="EMBL/GenBank/DDBJ databases">
        <authorList>
            <person name="Lee S.H."/>
            <person name="Jung H.S."/>
            <person name="Yun J.U."/>
        </authorList>
    </citation>
    <scope>NUCLEOTIDE SEQUENCE [LARGE SCALE GENOMIC DNA]</scope>
    <source>
        <strain evidence="2 3">CBA3646</strain>
    </source>
</reference>
<dbReference type="Pfam" id="PF12666">
    <property type="entry name" value="PrgI"/>
    <property type="match status" value="1"/>
</dbReference>
<accession>A0ABY7QRA5</accession>
<organism evidence="2 3">
    <name type="scientific">Peptoniphilus equinus</name>
    <dbReference type="NCBI Taxonomy" id="3016343"/>
    <lineage>
        <taxon>Bacteria</taxon>
        <taxon>Bacillati</taxon>
        <taxon>Bacillota</taxon>
        <taxon>Tissierellia</taxon>
        <taxon>Tissierellales</taxon>
        <taxon>Peptoniphilaceae</taxon>
        <taxon>Peptoniphilus</taxon>
    </lineage>
</organism>
<feature type="transmembrane region" description="Helical" evidence="1">
    <location>
        <begin position="49"/>
        <end position="69"/>
    </location>
</feature>